<dbReference type="Gene3D" id="2.30.130.40">
    <property type="entry name" value="LON domain-like"/>
    <property type="match status" value="1"/>
</dbReference>
<dbReference type="Pfam" id="PF02190">
    <property type="entry name" value="LON_substr_bdg"/>
    <property type="match status" value="1"/>
</dbReference>
<dbReference type="AlphaFoldDB" id="A0A8J2UFC2"/>
<sequence>MTTFARMTNFIPVFPLGIVVYPGEKVNLHIFEPRYKQLITECLAEAKPFGIPTVIDNRLNEMGTLVKITELVKVHDNGEMDIRTQGLRVFRMLELIKTVPDKLFSGAIVNYPDNIEGPGKRELMQKVVNAIRELHRLLDIEKDFQKPDEELASYDIAHHAGLSLEQEYELLGLLREEQRQEYIKRHLGKVLPIIAEMETLKERVKLNGHFKNLSSFKFED</sequence>
<name>A0A8J2UFC2_9BACT</name>
<dbReference type="GO" id="GO:0006508">
    <property type="term" value="P:proteolysis"/>
    <property type="evidence" value="ECO:0007669"/>
    <property type="project" value="UniProtKB-KW"/>
</dbReference>
<dbReference type="InterPro" id="IPR003111">
    <property type="entry name" value="Lon_prtase_N"/>
</dbReference>
<reference evidence="2" key="2">
    <citation type="submission" date="2020-09" db="EMBL/GenBank/DDBJ databases">
        <authorList>
            <person name="Sun Q."/>
            <person name="Zhou Y."/>
        </authorList>
    </citation>
    <scope>NUCLEOTIDE SEQUENCE</scope>
    <source>
        <strain evidence="2">CGMCC 1.15448</strain>
    </source>
</reference>
<protein>
    <submittedName>
        <fullName evidence="2">ATP-dependent protease</fullName>
    </submittedName>
</protein>
<accession>A0A8J2UFC2</accession>
<dbReference type="InterPro" id="IPR046336">
    <property type="entry name" value="Lon_prtase_N_sf"/>
</dbReference>
<evidence type="ECO:0000313" key="3">
    <source>
        <dbReference type="Proteomes" id="UP000607559"/>
    </source>
</evidence>
<comment type="caution">
    <text evidence="2">The sequence shown here is derived from an EMBL/GenBank/DDBJ whole genome shotgun (WGS) entry which is preliminary data.</text>
</comment>
<dbReference type="SUPFAM" id="SSF88697">
    <property type="entry name" value="PUA domain-like"/>
    <property type="match status" value="1"/>
</dbReference>
<dbReference type="PROSITE" id="PS51787">
    <property type="entry name" value="LON_N"/>
    <property type="match status" value="1"/>
</dbReference>
<keyword evidence="3" id="KW-1185">Reference proteome</keyword>
<reference evidence="2" key="1">
    <citation type="journal article" date="2014" name="Int. J. Syst. Evol. Microbiol.">
        <title>Complete genome sequence of Corynebacterium casei LMG S-19264T (=DSM 44701T), isolated from a smear-ripened cheese.</title>
        <authorList>
            <consortium name="US DOE Joint Genome Institute (JGI-PGF)"/>
            <person name="Walter F."/>
            <person name="Albersmeier A."/>
            <person name="Kalinowski J."/>
            <person name="Ruckert C."/>
        </authorList>
    </citation>
    <scope>NUCLEOTIDE SEQUENCE</scope>
    <source>
        <strain evidence="2">CGMCC 1.15448</strain>
    </source>
</reference>
<organism evidence="2 3">
    <name type="scientific">Puia dinghuensis</name>
    <dbReference type="NCBI Taxonomy" id="1792502"/>
    <lineage>
        <taxon>Bacteria</taxon>
        <taxon>Pseudomonadati</taxon>
        <taxon>Bacteroidota</taxon>
        <taxon>Chitinophagia</taxon>
        <taxon>Chitinophagales</taxon>
        <taxon>Chitinophagaceae</taxon>
        <taxon>Puia</taxon>
    </lineage>
</organism>
<dbReference type="SMART" id="SM00464">
    <property type="entry name" value="LON"/>
    <property type="match status" value="1"/>
</dbReference>
<evidence type="ECO:0000259" key="1">
    <source>
        <dbReference type="PROSITE" id="PS51787"/>
    </source>
</evidence>
<evidence type="ECO:0000313" key="2">
    <source>
        <dbReference type="EMBL" id="GGB09851.1"/>
    </source>
</evidence>
<keyword evidence="2" id="KW-0645">Protease</keyword>
<keyword evidence="2" id="KW-0378">Hydrolase</keyword>
<gene>
    <name evidence="2" type="ORF">GCM10011511_36740</name>
</gene>
<dbReference type="InterPro" id="IPR015947">
    <property type="entry name" value="PUA-like_sf"/>
</dbReference>
<dbReference type="Proteomes" id="UP000607559">
    <property type="component" value="Unassembled WGS sequence"/>
</dbReference>
<proteinExistence type="predicted"/>
<feature type="domain" description="Lon N-terminal" evidence="1">
    <location>
        <begin position="8"/>
        <end position="191"/>
    </location>
</feature>
<dbReference type="EMBL" id="BMJC01000004">
    <property type="protein sequence ID" value="GGB09851.1"/>
    <property type="molecule type" value="Genomic_DNA"/>
</dbReference>
<dbReference type="GO" id="GO:0008233">
    <property type="term" value="F:peptidase activity"/>
    <property type="evidence" value="ECO:0007669"/>
    <property type="project" value="UniProtKB-KW"/>
</dbReference>